<protein>
    <recommendedName>
        <fullName evidence="4">Secreted protein</fullName>
    </recommendedName>
</protein>
<evidence type="ECO:0008006" key="4">
    <source>
        <dbReference type="Google" id="ProtNLM"/>
    </source>
</evidence>
<dbReference type="Proteomes" id="UP000195877">
    <property type="component" value="Chromosome 1"/>
</dbReference>
<proteinExistence type="predicted"/>
<sequence length="155" mass="16803">MAVSKSVFLARYSFLSSAATLRGVRVLPAPVSVRLAMLPVTPMPTFWPDSSSTGMMLILDRNSLDSCMRVSSFCCTVGSTVKEWNALLTPLSLAICSANWLNCRRVAFCMVAPKVRRWRRVCGVRKAQGSAIGQHNRAAAGNHRACGLCGVGLLR</sequence>
<reference evidence="2 3" key="1">
    <citation type="submission" date="2017-05" db="EMBL/GenBank/DDBJ databases">
        <authorList>
            <person name="Blom J."/>
        </authorList>
    </citation>
    <scope>NUCLEOTIDE SEQUENCE [LARGE SCALE GENOMIC DNA]</scope>
    <source>
        <strain evidence="2">PD885</strain>
    </source>
</reference>
<keyword evidence="1" id="KW-0732">Signal</keyword>
<evidence type="ECO:0000256" key="1">
    <source>
        <dbReference type="SAM" id="SignalP"/>
    </source>
</evidence>
<evidence type="ECO:0000313" key="3">
    <source>
        <dbReference type="Proteomes" id="UP000195877"/>
    </source>
</evidence>
<evidence type="ECO:0000313" key="2">
    <source>
        <dbReference type="EMBL" id="SMR01070.1"/>
    </source>
</evidence>
<dbReference type="EMBL" id="LT853882">
    <property type="protein sequence ID" value="SMR01070.1"/>
    <property type="molecule type" value="Genomic_DNA"/>
</dbReference>
<gene>
    <name evidence="2" type="ORF">PD885_03851</name>
</gene>
<feature type="chain" id="PRO_5045660256" description="Secreted protein" evidence="1">
    <location>
        <begin position="19"/>
        <end position="155"/>
    </location>
</feature>
<accession>A0ABY1RUW9</accession>
<name>A0ABY1RUW9_9XANT</name>
<organism evidence="2 3">
    <name type="scientific">Xanthomonas fragariae</name>
    <dbReference type="NCBI Taxonomy" id="48664"/>
    <lineage>
        <taxon>Bacteria</taxon>
        <taxon>Pseudomonadati</taxon>
        <taxon>Pseudomonadota</taxon>
        <taxon>Gammaproteobacteria</taxon>
        <taxon>Lysobacterales</taxon>
        <taxon>Lysobacteraceae</taxon>
        <taxon>Xanthomonas</taxon>
    </lineage>
</organism>
<keyword evidence="3" id="KW-1185">Reference proteome</keyword>
<feature type="signal peptide" evidence="1">
    <location>
        <begin position="1"/>
        <end position="18"/>
    </location>
</feature>